<sequence length="65" mass="7063">MADDFQGFEIARRGYDRSQVDAYLVGLAEGTSPMAPPVFDIVRRGYDRAQVDARVAQLLNGGTGT</sequence>
<reference evidence="1" key="1">
    <citation type="journal article" date="2014" name="Int. J. Syst. Evol. Microbiol.">
        <title>Complete genome sequence of Corynebacterium casei LMG S-19264T (=DSM 44701T), isolated from a smear-ripened cheese.</title>
        <authorList>
            <consortium name="US DOE Joint Genome Institute (JGI-PGF)"/>
            <person name="Walter F."/>
            <person name="Albersmeier A."/>
            <person name="Kalinowski J."/>
            <person name="Ruckert C."/>
        </authorList>
    </citation>
    <scope>NUCLEOTIDE SEQUENCE</scope>
    <source>
        <strain evidence="1">JCM 4714</strain>
    </source>
</reference>
<evidence type="ECO:0000313" key="2">
    <source>
        <dbReference type="Proteomes" id="UP000655443"/>
    </source>
</evidence>
<name>A0A918YHJ1_9ACTN</name>
<evidence type="ECO:0008006" key="3">
    <source>
        <dbReference type="Google" id="ProtNLM"/>
    </source>
</evidence>
<reference evidence="1" key="2">
    <citation type="submission" date="2020-09" db="EMBL/GenBank/DDBJ databases">
        <authorList>
            <person name="Sun Q."/>
            <person name="Ohkuma M."/>
        </authorList>
    </citation>
    <scope>NUCLEOTIDE SEQUENCE</scope>
    <source>
        <strain evidence="1">JCM 4714</strain>
    </source>
</reference>
<accession>A0A918YHJ1</accession>
<dbReference type="Proteomes" id="UP000655443">
    <property type="component" value="Unassembled WGS sequence"/>
</dbReference>
<gene>
    <name evidence="1" type="ORF">GCM10010339_31060</name>
</gene>
<keyword evidence="2" id="KW-1185">Reference proteome</keyword>
<protein>
    <recommendedName>
        <fullName evidence="3">DivIVA domain-containing protein</fullName>
    </recommendedName>
</protein>
<dbReference type="AlphaFoldDB" id="A0A918YHJ1"/>
<proteinExistence type="predicted"/>
<dbReference type="RefSeq" id="WP_189952669.1">
    <property type="nucleotide sequence ID" value="NZ_BMVG01000006.1"/>
</dbReference>
<comment type="caution">
    <text evidence="1">The sequence shown here is derived from an EMBL/GenBank/DDBJ whole genome shotgun (WGS) entry which is preliminary data.</text>
</comment>
<evidence type="ECO:0000313" key="1">
    <source>
        <dbReference type="EMBL" id="GHE03498.1"/>
    </source>
</evidence>
<dbReference type="EMBL" id="BMVG01000006">
    <property type="protein sequence ID" value="GHE03498.1"/>
    <property type="molecule type" value="Genomic_DNA"/>
</dbReference>
<organism evidence="1 2">
    <name type="scientific">Streptomyces alanosinicus</name>
    <dbReference type="NCBI Taxonomy" id="68171"/>
    <lineage>
        <taxon>Bacteria</taxon>
        <taxon>Bacillati</taxon>
        <taxon>Actinomycetota</taxon>
        <taxon>Actinomycetes</taxon>
        <taxon>Kitasatosporales</taxon>
        <taxon>Streptomycetaceae</taxon>
        <taxon>Streptomyces</taxon>
    </lineage>
</organism>